<organism evidence="4 5">
    <name type="scientific">Flammeovirga aprica JL-4</name>
    <dbReference type="NCBI Taxonomy" id="694437"/>
    <lineage>
        <taxon>Bacteria</taxon>
        <taxon>Pseudomonadati</taxon>
        <taxon>Bacteroidota</taxon>
        <taxon>Cytophagia</taxon>
        <taxon>Cytophagales</taxon>
        <taxon>Flammeovirgaceae</taxon>
        <taxon>Flammeovirga</taxon>
    </lineage>
</organism>
<dbReference type="GO" id="GO:0016787">
    <property type="term" value="F:hydrolase activity"/>
    <property type="evidence" value="ECO:0007669"/>
    <property type="project" value="UniProtKB-KW"/>
</dbReference>
<keyword evidence="2" id="KW-0443">Lipid metabolism</keyword>
<evidence type="ECO:0000256" key="1">
    <source>
        <dbReference type="ARBA" id="ARBA00022963"/>
    </source>
</evidence>
<name>A0A7X9RZ19_9BACT</name>
<dbReference type="Proteomes" id="UP000576082">
    <property type="component" value="Unassembled WGS sequence"/>
</dbReference>
<evidence type="ECO:0000256" key="2">
    <source>
        <dbReference type="ARBA" id="ARBA00023098"/>
    </source>
</evidence>
<keyword evidence="1" id="KW-0442">Lipid degradation</keyword>
<protein>
    <submittedName>
        <fullName evidence="4">Alpha/beta hydrolase</fullName>
    </submittedName>
</protein>
<dbReference type="InterPro" id="IPR000073">
    <property type="entry name" value="AB_hydrolase_1"/>
</dbReference>
<keyword evidence="5" id="KW-1185">Reference proteome</keyword>
<keyword evidence="4" id="KW-0378">Hydrolase</keyword>
<dbReference type="PANTHER" id="PTHR11005">
    <property type="entry name" value="LYSOSOMAL ACID LIPASE-RELATED"/>
    <property type="match status" value="1"/>
</dbReference>
<dbReference type="AlphaFoldDB" id="A0A7X9RZ19"/>
<dbReference type="GO" id="GO:0016042">
    <property type="term" value="P:lipid catabolic process"/>
    <property type="evidence" value="ECO:0007669"/>
    <property type="project" value="UniProtKB-KW"/>
</dbReference>
<evidence type="ECO:0000259" key="3">
    <source>
        <dbReference type="Pfam" id="PF00561"/>
    </source>
</evidence>
<comment type="caution">
    <text evidence="4">The sequence shown here is derived from an EMBL/GenBank/DDBJ whole genome shotgun (WGS) entry which is preliminary data.</text>
</comment>
<dbReference type="Gene3D" id="3.40.50.1820">
    <property type="entry name" value="alpha/beta hydrolase"/>
    <property type="match status" value="1"/>
</dbReference>
<reference evidence="4 5" key="1">
    <citation type="submission" date="2020-04" db="EMBL/GenBank/DDBJ databases">
        <title>Flammeovirga sp. SR4, a novel species isolated from seawater.</title>
        <authorList>
            <person name="Wang X."/>
        </authorList>
    </citation>
    <scope>NUCLEOTIDE SEQUENCE [LARGE SCALE GENOMIC DNA]</scope>
    <source>
        <strain evidence="4 5">ATCC 23126</strain>
    </source>
</reference>
<dbReference type="InterPro" id="IPR029058">
    <property type="entry name" value="AB_hydrolase_fold"/>
</dbReference>
<evidence type="ECO:0000313" key="5">
    <source>
        <dbReference type="Proteomes" id="UP000576082"/>
    </source>
</evidence>
<accession>A0A7X9RZ19</accession>
<dbReference type="SUPFAM" id="SSF53474">
    <property type="entry name" value="alpha/beta-Hydrolases"/>
    <property type="match status" value="1"/>
</dbReference>
<dbReference type="Pfam" id="PF00561">
    <property type="entry name" value="Abhydrolase_1"/>
    <property type="match status" value="1"/>
</dbReference>
<dbReference type="RefSeq" id="WP_169659585.1">
    <property type="nucleotide sequence ID" value="NZ_JABANE010000095.1"/>
</dbReference>
<evidence type="ECO:0000313" key="4">
    <source>
        <dbReference type="EMBL" id="NME71370.1"/>
    </source>
</evidence>
<feature type="domain" description="AB hydrolase-1" evidence="3">
    <location>
        <begin position="39"/>
        <end position="192"/>
    </location>
</feature>
<sequence length="312" mass="36330">MNNMQSTTDYQFISENLYVPVKDDQLFVKRYTQTTAKEAILMIHGSMESGRIFYSLSDKGLAPFLAEKGFDVFVPDFRGRGNSTPAVSRQSKNKQIHAIEEEIPTLLHEIRRHHRWDVPIHVIAHSWGGVWMLAHIARHQQLNIASMCFLATKRSIVVDSFKKRFEVDFVWSVVAQLMTKIYGYFPVKKMGIGQENESRGVYEDCKKWVYATDEWIDPSDQFDYLTAFKKAKNIPPTLYMTGKKEYYLGHQKDVRRLMKEVNNPEDKFMLLSKENGYALDYDHVNICTAKEAVQDHFPIIFEWLKNRGKAKA</sequence>
<dbReference type="EMBL" id="JABANE010000095">
    <property type="protein sequence ID" value="NME71370.1"/>
    <property type="molecule type" value="Genomic_DNA"/>
</dbReference>
<proteinExistence type="predicted"/>
<gene>
    <name evidence="4" type="ORF">HHU12_25620</name>
</gene>